<evidence type="ECO:0000259" key="4">
    <source>
        <dbReference type="SMART" id="SM01141"/>
    </source>
</evidence>
<feature type="compositionally biased region" description="Basic residues" evidence="3">
    <location>
        <begin position="254"/>
        <end position="264"/>
    </location>
</feature>
<evidence type="ECO:0000256" key="1">
    <source>
        <dbReference type="ARBA" id="ARBA00022664"/>
    </source>
</evidence>
<dbReference type="RefSeq" id="XP_026695394.1">
    <property type="nucleotide sequence ID" value="XM_026839593.1"/>
</dbReference>
<dbReference type="GO" id="GO:0006397">
    <property type="term" value="P:mRNA processing"/>
    <property type="evidence" value="ECO:0007669"/>
    <property type="project" value="UniProtKB-KW"/>
</dbReference>
<dbReference type="InParanoid" id="F6Z2Y2"/>
<feature type="region of interest" description="Disordered" evidence="3">
    <location>
        <begin position="248"/>
        <end position="321"/>
    </location>
</feature>
<dbReference type="STRING" id="7719.ENSCINP00000010484"/>
<feature type="domain" description="Suppressor of white apricot N-terminal" evidence="4">
    <location>
        <begin position="39"/>
        <end position="166"/>
    </location>
</feature>
<dbReference type="Proteomes" id="UP000008144">
    <property type="component" value="Unassembled WGS sequence"/>
</dbReference>
<dbReference type="GO" id="GO:0008380">
    <property type="term" value="P:RNA splicing"/>
    <property type="evidence" value="ECO:0007669"/>
    <property type="project" value="UniProtKB-KW"/>
</dbReference>
<keyword evidence="6" id="KW-1185">Reference proteome</keyword>
<evidence type="ECO:0000256" key="2">
    <source>
        <dbReference type="ARBA" id="ARBA00023187"/>
    </source>
</evidence>
<dbReference type="GeneTree" id="ENSGT00940000153892"/>
<dbReference type="OMA" id="CIKESEH"/>
<proteinExistence type="predicted"/>
<protein>
    <submittedName>
        <fullName evidence="5">CLK4-associating serine/arginine rich protein</fullName>
    </submittedName>
</protein>
<evidence type="ECO:0000313" key="6">
    <source>
        <dbReference type="Proteomes" id="UP000008144"/>
    </source>
</evidence>
<dbReference type="Pfam" id="PF09750">
    <property type="entry name" value="DRY_EERY"/>
    <property type="match status" value="1"/>
</dbReference>
<dbReference type="GeneID" id="100185078"/>
<feature type="region of interest" description="Disordered" evidence="3">
    <location>
        <begin position="169"/>
        <end position="191"/>
    </location>
</feature>
<gene>
    <name evidence="5" type="primary">LOC100185078</name>
</gene>
<organism evidence="5 6">
    <name type="scientific">Ciona intestinalis</name>
    <name type="common">Transparent sea squirt</name>
    <name type="synonym">Ascidia intestinalis</name>
    <dbReference type="NCBI Taxonomy" id="7719"/>
    <lineage>
        <taxon>Eukaryota</taxon>
        <taxon>Metazoa</taxon>
        <taxon>Chordata</taxon>
        <taxon>Tunicata</taxon>
        <taxon>Ascidiacea</taxon>
        <taxon>Phlebobranchia</taxon>
        <taxon>Cionidae</taxon>
        <taxon>Ciona</taxon>
    </lineage>
</organism>
<dbReference type="SMART" id="SM01141">
    <property type="entry name" value="DRY_EERY"/>
    <property type="match status" value="1"/>
</dbReference>
<reference evidence="6" key="1">
    <citation type="journal article" date="2002" name="Science">
        <title>The draft genome of Ciona intestinalis: insights into chordate and vertebrate origins.</title>
        <authorList>
            <person name="Dehal P."/>
            <person name="Satou Y."/>
            <person name="Campbell R.K."/>
            <person name="Chapman J."/>
            <person name="Degnan B."/>
            <person name="De Tomaso A."/>
            <person name="Davidson B."/>
            <person name="Di Gregorio A."/>
            <person name="Gelpke M."/>
            <person name="Goodstein D.M."/>
            <person name="Harafuji N."/>
            <person name="Hastings K.E."/>
            <person name="Ho I."/>
            <person name="Hotta K."/>
            <person name="Huang W."/>
            <person name="Kawashima T."/>
            <person name="Lemaire P."/>
            <person name="Martinez D."/>
            <person name="Meinertzhagen I.A."/>
            <person name="Necula S."/>
            <person name="Nonaka M."/>
            <person name="Putnam N."/>
            <person name="Rash S."/>
            <person name="Saiga H."/>
            <person name="Satake M."/>
            <person name="Terry A."/>
            <person name="Yamada L."/>
            <person name="Wang H.G."/>
            <person name="Awazu S."/>
            <person name="Azumi K."/>
            <person name="Boore J."/>
            <person name="Branno M."/>
            <person name="Chin-Bow S."/>
            <person name="DeSantis R."/>
            <person name="Doyle S."/>
            <person name="Francino P."/>
            <person name="Keys D.N."/>
            <person name="Haga S."/>
            <person name="Hayashi H."/>
            <person name="Hino K."/>
            <person name="Imai K.S."/>
            <person name="Inaba K."/>
            <person name="Kano S."/>
            <person name="Kobayashi K."/>
            <person name="Kobayashi M."/>
            <person name="Lee B.I."/>
            <person name="Makabe K.W."/>
            <person name="Manohar C."/>
            <person name="Matassi G."/>
            <person name="Medina M."/>
            <person name="Mochizuki Y."/>
            <person name="Mount S."/>
            <person name="Morishita T."/>
            <person name="Miura S."/>
            <person name="Nakayama A."/>
            <person name="Nishizaka S."/>
            <person name="Nomoto H."/>
            <person name="Ohta F."/>
            <person name="Oishi K."/>
            <person name="Rigoutsos I."/>
            <person name="Sano M."/>
            <person name="Sasaki A."/>
            <person name="Sasakura Y."/>
            <person name="Shoguchi E."/>
            <person name="Shin-i T."/>
            <person name="Spagnuolo A."/>
            <person name="Stainier D."/>
            <person name="Suzuki M.M."/>
            <person name="Tassy O."/>
            <person name="Takatori N."/>
            <person name="Tokuoka M."/>
            <person name="Yagi K."/>
            <person name="Yoshizaki F."/>
            <person name="Wada S."/>
            <person name="Zhang C."/>
            <person name="Hyatt P.D."/>
            <person name="Larimer F."/>
            <person name="Detter C."/>
            <person name="Doggett N."/>
            <person name="Glavina T."/>
            <person name="Hawkins T."/>
            <person name="Richardson P."/>
            <person name="Lucas S."/>
            <person name="Kohara Y."/>
            <person name="Levine M."/>
            <person name="Satoh N."/>
            <person name="Rokhsar D.S."/>
        </authorList>
    </citation>
    <scope>NUCLEOTIDE SEQUENCE [LARGE SCALE GENOMIC DNA]</scope>
</reference>
<dbReference type="InterPro" id="IPR040397">
    <property type="entry name" value="SWAP"/>
</dbReference>
<keyword evidence="1" id="KW-0507">mRNA processing</keyword>
<feature type="compositionally biased region" description="Polar residues" evidence="3">
    <location>
        <begin position="169"/>
        <end position="182"/>
    </location>
</feature>
<name>F6Z2Y2_CIOIN</name>
<dbReference type="Ensembl" id="ENSCINT00000010484.3">
    <property type="protein sequence ID" value="ENSCINP00000010484.3"/>
    <property type="gene ID" value="ENSCING00000005087.3"/>
</dbReference>
<evidence type="ECO:0000256" key="3">
    <source>
        <dbReference type="SAM" id="MobiDB-lite"/>
    </source>
</evidence>
<dbReference type="InterPro" id="IPR019147">
    <property type="entry name" value="SWAP_N_domain"/>
</dbReference>
<reference evidence="5" key="3">
    <citation type="submission" date="2025-09" db="UniProtKB">
        <authorList>
            <consortium name="Ensembl"/>
        </authorList>
    </citation>
    <scope>IDENTIFICATION</scope>
</reference>
<accession>F6Z2Y2</accession>
<dbReference type="PANTHER" id="PTHR13161">
    <property type="entry name" value="SPLICING FACTOR SUPPRESSOR OF WHITE APRICOT"/>
    <property type="match status" value="1"/>
</dbReference>
<sequence>MWHEARKQEKIVKKVIVDYRKRAERRHDFYDKIKQDPTKFMQVHGRRCTLHIDESGHGSNNHMVAWQGDKSNMIDRFDARAHLDYIPNIAKDQPSSDTSKDVRKSNYERFRILVYNKHKCIKESEHLKKIFINESYAGAVHHDAEAQKQILAPSRATIAFNYDSVNEGTSNNYNKHNHPQNAESEDESDEDFLDDVEDIPLQHQFNQDVLNDLDRFSIEFGMFSSDFSTFLSNDFKAYMKLTQAKAVEHEKHKMAGKKSRRERRQARDVKLRNRVIGRLSYMQSSNDSDKSKDSDSNSSEDERPKHGQSGEDVKVQNKKIQNRNQHIVIKLSQITKRSHIQVPRANPAADNLTQEVGQDYHHRIVTRIQKIKDHLNISLP</sequence>
<dbReference type="AlphaFoldDB" id="F6Z2Y2"/>
<keyword evidence="2" id="KW-0508">mRNA splicing</keyword>
<dbReference type="PANTHER" id="PTHR13161:SF4">
    <property type="entry name" value="CLK4-ASSOCIATING SERINE_ARGININE RICH PROTEIN"/>
    <property type="match status" value="1"/>
</dbReference>
<evidence type="ECO:0000313" key="5">
    <source>
        <dbReference type="Ensembl" id="ENSCINP00000010484.3"/>
    </source>
</evidence>
<feature type="compositionally biased region" description="Basic and acidic residues" evidence="3">
    <location>
        <begin position="287"/>
        <end position="315"/>
    </location>
</feature>
<dbReference type="HOGENOM" id="CLU_727528_0_0_1"/>
<reference evidence="5" key="2">
    <citation type="submission" date="2025-08" db="UniProtKB">
        <authorList>
            <consortium name="Ensembl"/>
        </authorList>
    </citation>
    <scope>IDENTIFICATION</scope>
</reference>